<name>A0A0H4WU37_9BACT</name>
<keyword evidence="3" id="KW-1185">Reference proteome</keyword>
<accession>A0A0H4WU37</accession>
<dbReference type="PATRIC" id="fig|1297742.4.peg.1994"/>
<gene>
    <name evidence="2" type="ORF">A176_001970</name>
</gene>
<sequence>MRTDRFPELPFQPVPVTGEAAEAVLRLLAESSEGVERMLPELEPWARPPPSPEVRGRE</sequence>
<dbReference type="AlphaFoldDB" id="A0A0H4WU37"/>
<evidence type="ECO:0000313" key="2">
    <source>
        <dbReference type="EMBL" id="AKQ65058.1"/>
    </source>
</evidence>
<feature type="region of interest" description="Disordered" evidence="1">
    <location>
        <begin position="39"/>
        <end position="58"/>
    </location>
</feature>
<evidence type="ECO:0000256" key="1">
    <source>
        <dbReference type="SAM" id="MobiDB-lite"/>
    </source>
</evidence>
<reference evidence="2 3" key="1">
    <citation type="journal article" date="2016" name="PLoS ONE">
        <title>Complete Genome Sequence and Comparative Genomics of a Novel Myxobacterium Myxococcus hansupus.</title>
        <authorList>
            <person name="Sharma G."/>
            <person name="Narwani T."/>
            <person name="Subramanian S."/>
        </authorList>
    </citation>
    <scope>NUCLEOTIDE SEQUENCE [LARGE SCALE GENOMIC DNA]</scope>
    <source>
        <strain evidence="3">mixupus</strain>
    </source>
</reference>
<organism evidence="2 3">
    <name type="scientific">Pseudomyxococcus hansupus</name>
    <dbReference type="NCBI Taxonomy" id="1297742"/>
    <lineage>
        <taxon>Bacteria</taxon>
        <taxon>Pseudomonadati</taxon>
        <taxon>Myxococcota</taxon>
        <taxon>Myxococcia</taxon>
        <taxon>Myxococcales</taxon>
        <taxon>Cystobacterineae</taxon>
        <taxon>Myxococcaceae</taxon>
        <taxon>Pseudomyxococcus</taxon>
    </lineage>
</organism>
<protein>
    <submittedName>
        <fullName evidence="2">Polyglutamate synthase CapA</fullName>
    </submittedName>
</protein>
<dbReference type="Proteomes" id="UP000009026">
    <property type="component" value="Chromosome"/>
</dbReference>
<dbReference type="EMBL" id="CP012109">
    <property type="protein sequence ID" value="AKQ65058.1"/>
    <property type="molecule type" value="Genomic_DNA"/>
</dbReference>
<dbReference type="KEGG" id="mym:A176_001970"/>
<evidence type="ECO:0000313" key="3">
    <source>
        <dbReference type="Proteomes" id="UP000009026"/>
    </source>
</evidence>
<dbReference type="STRING" id="1297742.A176_001970"/>
<proteinExistence type="predicted"/>